<dbReference type="Gene3D" id="3.40.50.10130">
    <property type="match status" value="1"/>
</dbReference>
<dbReference type="STRING" id="52247.A0A4T0X4B9"/>
<dbReference type="SMART" id="SM00891">
    <property type="entry name" value="ERCC4"/>
    <property type="match status" value="1"/>
</dbReference>
<evidence type="ECO:0000256" key="2">
    <source>
        <dbReference type="ARBA" id="ARBA00004123"/>
    </source>
</evidence>
<dbReference type="GO" id="GO:0031573">
    <property type="term" value="P:mitotic intra-S DNA damage checkpoint signaling"/>
    <property type="evidence" value="ECO:0007669"/>
    <property type="project" value="TreeGrafter"/>
</dbReference>
<dbReference type="EC" id="3.1.22.-" evidence="16"/>
<keyword evidence="9 16" id="KW-0378">Hydrolase</keyword>
<feature type="region of interest" description="Disordered" evidence="17">
    <location>
        <begin position="89"/>
        <end position="123"/>
    </location>
</feature>
<comment type="cofactor">
    <cofactor evidence="1 16">
        <name>Mg(2+)</name>
        <dbReference type="ChEBI" id="CHEBI:18420"/>
    </cofactor>
</comment>
<dbReference type="EMBL" id="SELW01000283">
    <property type="protein sequence ID" value="TID29594.1"/>
    <property type="molecule type" value="Genomic_DNA"/>
</dbReference>
<keyword evidence="12 16" id="KW-0234">DNA repair</keyword>
<dbReference type="InterPro" id="IPR042530">
    <property type="entry name" value="EME1/EME2_C"/>
</dbReference>
<dbReference type="GO" id="GO:0006308">
    <property type="term" value="P:DNA catabolic process"/>
    <property type="evidence" value="ECO:0007669"/>
    <property type="project" value="UniProtKB-UniRule"/>
</dbReference>
<dbReference type="CDD" id="cd21036">
    <property type="entry name" value="WH_MUS81"/>
    <property type="match status" value="1"/>
</dbReference>
<keyword evidence="20" id="KW-1185">Reference proteome</keyword>
<dbReference type="GO" id="GO:0003677">
    <property type="term" value="F:DNA binding"/>
    <property type="evidence" value="ECO:0007669"/>
    <property type="project" value="UniProtKB-UniRule"/>
</dbReference>
<dbReference type="InterPro" id="IPR036388">
    <property type="entry name" value="WH-like_DNA-bd_sf"/>
</dbReference>
<keyword evidence="11 16" id="KW-0233">DNA recombination</keyword>
<dbReference type="Gene3D" id="1.10.10.10">
    <property type="entry name" value="Winged helix-like DNA-binding domain superfamily/Winged helix DNA-binding domain"/>
    <property type="match status" value="1"/>
</dbReference>
<dbReference type="Pfam" id="PF21136">
    <property type="entry name" value="WHD_MUS81"/>
    <property type="match status" value="1"/>
</dbReference>
<evidence type="ECO:0000256" key="15">
    <source>
        <dbReference type="ARBA" id="ARBA00058015"/>
    </source>
</evidence>
<keyword evidence="8 16" id="KW-0227">DNA damage</keyword>
<evidence type="ECO:0000256" key="14">
    <source>
        <dbReference type="ARBA" id="ARBA00023254"/>
    </source>
</evidence>
<dbReference type="GO" id="GO:0005634">
    <property type="term" value="C:nucleus"/>
    <property type="evidence" value="ECO:0007669"/>
    <property type="project" value="UniProtKB-SubCell"/>
</dbReference>
<evidence type="ECO:0000256" key="3">
    <source>
        <dbReference type="ARBA" id="ARBA00010015"/>
    </source>
</evidence>
<keyword evidence="10 16" id="KW-0460">Magnesium</keyword>
<evidence type="ECO:0000256" key="4">
    <source>
        <dbReference type="ARBA" id="ARBA00017114"/>
    </source>
</evidence>
<dbReference type="InterPro" id="IPR010996">
    <property type="entry name" value="HHH_MUS81"/>
</dbReference>
<evidence type="ECO:0000256" key="12">
    <source>
        <dbReference type="ARBA" id="ARBA00023204"/>
    </source>
</evidence>
<evidence type="ECO:0000256" key="9">
    <source>
        <dbReference type="ARBA" id="ARBA00022801"/>
    </source>
</evidence>
<dbReference type="InterPro" id="IPR011335">
    <property type="entry name" value="Restrct_endonuc-II-like"/>
</dbReference>
<evidence type="ECO:0000256" key="10">
    <source>
        <dbReference type="ARBA" id="ARBA00022842"/>
    </source>
</evidence>
<comment type="function">
    <text evidence="15 16">Interacts with EME1 to form a DNA structure-specific endonuclease with substrate preference for branched DNA structures with a 5'-end at the branch nick. Typical substrates include 3'-flap structures, D-loops, replication forks and nicked Holliday junctions. May be required in mitosis for the processing of stalled or collapsed replication fork intermediates. May be required in meiosis for the repair of meiosis-specific double strand breaks subsequent to single-end invasion (SEI).</text>
</comment>
<proteinExistence type="inferred from homology"/>
<dbReference type="Proteomes" id="UP000307173">
    <property type="component" value="Unassembled WGS sequence"/>
</dbReference>
<dbReference type="InterPro" id="IPR006166">
    <property type="entry name" value="ERCC4_domain"/>
</dbReference>
<comment type="subunit">
    <text evidence="16">Interacts with EME1.</text>
</comment>
<dbReference type="GO" id="GO:0046872">
    <property type="term" value="F:metal ion binding"/>
    <property type="evidence" value="ECO:0007669"/>
    <property type="project" value="UniProtKB-UniRule"/>
</dbReference>
<dbReference type="AlphaFoldDB" id="A0A4T0X4B9"/>
<dbReference type="GO" id="GO:0048476">
    <property type="term" value="C:Holliday junction resolvase complex"/>
    <property type="evidence" value="ECO:0007669"/>
    <property type="project" value="UniProtKB-UniRule"/>
</dbReference>
<comment type="subcellular location">
    <subcellularLocation>
        <location evidence="2 16">Nucleus</location>
    </subcellularLocation>
</comment>
<dbReference type="Gene3D" id="1.10.150.670">
    <property type="entry name" value="Crossover junction endonuclease EME1, DNA-binding domain"/>
    <property type="match status" value="1"/>
</dbReference>
<reference evidence="19 20" key="1">
    <citation type="journal article" date="2019" name="Front. Genet.">
        <title>Whole-Genome Sequencing of the Opportunistic Yeast Pathogen Candida inconspicua Uncovers Its Hybrid Origin.</title>
        <authorList>
            <person name="Mixao V."/>
            <person name="Hansen A.P."/>
            <person name="Saus E."/>
            <person name="Boekhout T."/>
            <person name="Lass-Florl C."/>
            <person name="Gabaldon T."/>
        </authorList>
    </citation>
    <scope>NUCLEOTIDE SEQUENCE [LARGE SCALE GENOMIC DNA]</scope>
    <source>
        <strain evidence="19 20">CBS 180</strain>
    </source>
</reference>
<evidence type="ECO:0000256" key="1">
    <source>
        <dbReference type="ARBA" id="ARBA00001946"/>
    </source>
</evidence>
<comment type="similarity">
    <text evidence="3 16">Belongs to the XPF family.</text>
</comment>
<accession>A0A4T0X4B9</accession>
<dbReference type="Gene3D" id="1.10.150.110">
    <property type="entry name" value="DNA polymerase beta, N-terminal domain-like"/>
    <property type="match status" value="1"/>
</dbReference>
<keyword evidence="13 16" id="KW-0539">Nucleus</keyword>
<evidence type="ECO:0000256" key="17">
    <source>
        <dbReference type="SAM" id="MobiDB-lite"/>
    </source>
</evidence>
<keyword evidence="7 16" id="KW-0255">Endonuclease</keyword>
<evidence type="ECO:0000313" key="20">
    <source>
        <dbReference type="Proteomes" id="UP000307173"/>
    </source>
</evidence>
<evidence type="ECO:0000259" key="18">
    <source>
        <dbReference type="SMART" id="SM00891"/>
    </source>
</evidence>
<dbReference type="InterPro" id="IPR047416">
    <property type="entry name" value="XPF_nuclease_Mus81"/>
</dbReference>
<dbReference type="OrthoDB" id="5963188at2759"/>
<dbReference type="Pfam" id="PF02732">
    <property type="entry name" value="ERCC4"/>
    <property type="match status" value="1"/>
</dbReference>
<dbReference type="InterPro" id="IPR047417">
    <property type="entry name" value="WHD_MUS81"/>
</dbReference>
<keyword evidence="14" id="KW-0469">Meiosis</keyword>
<dbReference type="CDD" id="cd20074">
    <property type="entry name" value="XPF_nuclease_Mus81"/>
    <property type="match status" value="1"/>
</dbReference>
<dbReference type="FunFam" id="1.10.10.10:FF:000307">
    <property type="entry name" value="Crossover junction endonuclease MUS81"/>
    <property type="match status" value="1"/>
</dbReference>
<dbReference type="GO" id="GO:0008821">
    <property type="term" value="F:crossover junction DNA endonuclease activity"/>
    <property type="evidence" value="ECO:0007669"/>
    <property type="project" value="UniProtKB-UniRule"/>
</dbReference>
<protein>
    <recommendedName>
        <fullName evidence="4 16">Crossover junction endonuclease MUS81</fullName>
        <ecNumber evidence="16">3.1.22.-</ecNumber>
    </recommendedName>
</protein>
<organism evidence="19 20">
    <name type="scientific">Pichia inconspicua</name>
    <dbReference type="NCBI Taxonomy" id="52247"/>
    <lineage>
        <taxon>Eukaryota</taxon>
        <taxon>Fungi</taxon>
        <taxon>Dikarya</taxon>
        <taxon>Ascomycota</taxon>
        <taxon>Saccharomycotina</taxon>
        <taxon>Pichiomycetes</taxon>
        <taxon>Pichiales</taxon>
        <taxon>Pichiaceae</taxon>
        <taxon>Pichia</taxon>
    </lineage>
</organism>
<dbReference type="GO" id="GO:0000712">
    <property type="term" value="P:resolution of meiotic recombination intermediates"/>
    <property type="evidence" value="ECO:0007669"/>
    <property type="project" value="UniProtKB-ARBA"/>
</dbReference>
<evidence type="ECO:0000256" key="13">
    <source>
        <dbReference type="ARBA" id="ARBA00023242"/>
    </source>
</evidence>
<name>A0A4T0X4B9_9ASCO</name>
<dbReference type="Pfam" id="PF14716">
    <property type="entry name" value="HHH_8"/>
    <property type="match status" value="1"/>
</dbReference>
<dbReference type="PANTHER" id="PTHR13451">
    <property type="entry name" value="CLASS II CROSSOVER JUNCTION ENDONUCLEASE MUS81"/>
    <property type="match status" value="1"/>
</dbReference>
<evidence type="ECO:0000256" key="11">
    <source>
        <dbReference type="ARBA" id="ARBA00023172"/>
    </source>
</evidence>
<dbReference type="FunFam" id="3.40.50.10130:FF:000005">
    <property type="entry name" value="crossover junction endonuclease MUS81 isoform X1"/>
    <property type="match status" value="1"/>
</dbReference>
<keyword evidence="5 16" id="KW-0540">Nuclease</keyword>
<dbReference type="GO" id="GO:0048257">
    <property type="term" value="F:3'-flap endonuclease activity"/>
    <property type="evidence" value="ECO:0007669"/>
    <property type="project" value="TreeGrafter"/>
</dbReference>
<dbReference type="InterPro" id="IPR033309">
    <property type="entry name" value="Mus81"/>
</dbReference>
<evidence type="ECO:0000256" key="5">
    <source>
        <dbReference type="ARBA" id="ARBA00022722"/>
    </source>
</evidence>
<keyword evidence="6 16" id="KW-0479">Metal-binding</keyword>
<evidence type="ECO:0000313" key="19">
    <source>
        <dbReference type="EMBL" id="TID29594.1"/>
    </source>
</evidence>
<evidence type="ECO:0000256" key="6">
    <source>
        <dbReference type="ARBA" id="ARBA00022723"/>
    </source>
</evidence>
<feature type="domain" description="ERCC4" evidence="18">
    <location>
        <begin position="319"/>
        <end position="416"/>
    </location>
</feature>
<gene>
    <name evidence="19" type="ORF">CANINC_001868</name>
</gene>
<sequence>MQAPDDIKHILLGWLTTEQQRANLNKSRMVHSYTNAIKSLKQHQGKIRHPTELNDVKYFGEKLIKDMSKKFTAYCDEFGYEEPIVFAAGPDPMNSPVDDVEDNNLSTKKRPAKRGSTDQPVKKRKKYIPAVNSGGYAILIALYLHDKHDGMCKEDIIKYAAPYSSNSFVSNPSTGSFYSAWSSVNTLIKNEYVIVDGSPKYYTLTDEGKEVAEALFKTSGRAVTDPGPLTTVREREVESVRVTKRKNSLMTSSSPMRESIGNTSSPFRGGLIKDLTRNTSQQNVIMSSPLRTVNDYTSNLTNRNRSEYQIWKPGSYKTMFVLDNREVFSRKERDLFSKVLNNMGIDIDVRSLPVGDGLWIAVNKKTGQECALDFIFERKRLDDLASSISDGRFREQKSRLERTGMNRIFYIVEEQMGSDISKFIDSIKTCIAMNSTYSKFHTKMTKHADETISLINDITNAVSKYYTGKSLLVLEPRNLNTQQQYSQLIETMRKNHTDKEVVYSYNTFASILGKTAVLRVKDIYLKLLMTCRGVSLDKAVAIQNKFPTPKLLIESFNEAHEAHRCGTLICEKLSEETGTRCIKKALSAKVATIWCTKCNKIK</sequence>
<evidence type="ECO:0000256" key="16">
    <source>
        <dbReference type="RuleBase" id="RU369042"/>
    </source>
</evidence>
<evidence type="ECO:0000256" key="7">
    <source>
        <dbReference type="ARBA" id="ARBA00022759"/>
    </source>
</evidence>
<comment type="caution">
    <text evidence="19">The sequence shown here is derived from an EMBL/GenBank/DDBJ whole genome shotgun (WGS) entry which is preliminary data.</text>
</comment>
<dbReference type="GO" id="GO:0000727">
    <property type="term" value="P:double-strand break repair via break-induced replication"/>
    <property type="evidence" value="ECO:0007669"/>
    <property type="project" value="UniProtKB-UniRule"/>
</dbReference>
<dbReference type="PANTHER" id="PTHR13451:SF0">
    <property type="entry name" value="CROSSOVER JUNCTION ENDONUCLEASE MUS81"/>
    <property type="match status" value="1"/>
</dbReference>
<dbReference type="SUPFAM" id="SSF52980">
    <property type="entry name" value="Restriction endonuclease-like"/>
    <property type="match status" value="1"/>
</dbReference>
<dbReference type="InterPro" id="IPR027421">
    <property type="entry name" value="DNA_pol_lamdba_lyase_dom_sf"/>
</dbReference>
<evidence type="ECO:0000256" key="8">
    <source>
        <dbReference type="ARBA" id="ARBA00022763"/>
    </source>
</evidence>